<sequence length="211" mass="22340">MKSFTRPLHGRGVVASHGRLGGETLAPRRRHPTRAPPPSPLSEAAPGKPGAPPMKVAARPFRGQAIHPPPAQPPQVLPQLRRQQACSSSLCRPRAHDLPWPDRHGALPLPKPASRPRSVGIWRSPGGFRVQRPLLLSSRRRPGVCVGNGRASASGIDATLSGSRGGPPMVSPACPCDPPRYAGSASILPRPSSSRGFYDSVEPHVPTCGEL</sequence>
<organism evidence="2">
    <name type="scientific">Brachypodium distachyon</name>
    <name type="common">Purple false brome</name>
    <name type="synonym">Trachynia distachya</name>
    <dbReference type="NCBI Taxonomy" id="15368"/>
    <lineage>
        <taxon>Eukaryota</taxon>
        <taxon>Viridiplantae</taxon>
        <taxon>Streptophyta</taxon>
        <taxon>Embryophyta</taxon>
        <taxon>Tracheophyta</taxon>
        <taxon>Spermatophyta</taxon>
        <taxon>Magnoliopsida</taxon>
        <taxon>Liliopsida</taxon>
        <taxon>Poales</taxon>
        <taxon>Poaceae</taxon>
        <taxon>BOP clade</taxon>
        <taxon>Pooideae</taxon>
        <taxon>Stipodae</taxon>
        <taxon>Brachypodieae</taxon>
        <taxon>Brachypodium</taxon>
    </lineage>
</organism>
<dbReference type="InParanoid" id="A0A0Q3JB85"/>
<feature type="compositionally biased region" description="Pro residues" evidence="1">
    <location>
        <begin position="67"/>
        <end position="76"/>
    </location>
</feature>
<reference evidence="3" key="3">
    <citation type="submission" date="2018-08" db="UniProtKB">
        <authorList>
            <consortium name="EnsemblPlants"/>
        </authorList>
    </citation>
    <scope>IDENTIFICATION</scope>
    <source>
        <strain evidence="3">cv. Bd21</strain>
    </source>
</reference>
<dbReference type="EnsemblPlants" id="KQK15139">
    <property type="protein sequence ID" value="KQK15139"/>
    <property type="gene ID" value="BRADI_1g20925v3"/>
</dbReference>
<keyword evidence="4" id="KW-1185">Reference proteome</keyword>
<name>A0A0Q3JB85_BRADI</name>
<dbReference type="EMBL" id="CM000880">
    <property type="protein sequence ID" value="KQK15139.2"/>
    <property type="molecule type" value="Genomic_DNA"/>
</dbReference>
<evidence type="ECO:0000313" key="4">
    <source>
        <dbReference type="Proteomes" id="UP000008810"/>
    </source>
</evidence>
<dbReference type="Gramene" id="KQK15139">
    <property type="protein sequence ID" value="KQK15139"/>
    <property type="gene ID" value="BRADI_1g20925v3"/>
</dbReference>
<dbReference type="AlphaFoldDB" id="A0A0Q3JB85"/>
<reference evidence="2" key="2">
    <citation type="submission" date="2017-06" db="EMBL/GenBank/DDBJ databases">
        <title>WGS assembly of Brachypodium distachyon.</title>
        <authorList>
            <consortium name="The International Brachypodium Initiative"/>
            <person name="Lucas S."/>
            <person name="Harmon-Smith M."/>
            <person name="Lail K."/>
            <person name="Tice H."/>
            <person name="Grimwood J."/>
            <person name="Bruce D."/>
            <person name="Barry K."/>
            <person name="Shu S."/>
            <person name="Lindquist E."/>
            <person name="Wang M."/>
            <person name="Pitluck S."/>
            <person name="Vogel J.P."/>
            <person name="Garvin D.F."/>
            <person name="Mockler T.C."/>
            <person name="Schmutz J."/>
            <person name="Rokhsar D."/>
            <person name="Bevan M.W."/>
        </authorList>
    </citation>
    <scope>NUCLEOTIDE SEQUENCE</scope>
    <source>
        <strain evidence="2">Bd21</strain>
    </source>
</reference>
<reference evidence="2 3" key="1">
    <citation type="journal article" date="2010" name="Nature">
        <title>Genome sequencing and analysis of the model grass Brachypodium distachyon.</title>
        <authorList>
            <consortium name="International Brachypodium Initiative"/>
        </authorList>
    </citation>
    <scope>NUCLEOTIDE SEQUENCE [LARGE SCALE GENOMIC DNA]</scope>
    <source>
        <strain evidence="2 3">Bd21</strain>
    </source>
</reference>
<dbReference type="Proteomes" id="UP000008810">
    <property type="component" value="Chromosome 1"/>
</dbReference>
<gene>
    <name evidence="2" type="ORF">BRADI_1g20925v3</name>
</gene>
<evidence type="ECO:0000313" key="2">
    <source>
        <dbReference type="EMBL" id="KQK15139.2"/>
    </source>
</evidence>
<accession>A0A0Q3JB85</accession>
<protein>
    <submittedName>
        <fullName evidence="2 3">Uncharacterized protein</fullName>
    </submittedName>
</protein>
<evidence type="ECO:0000313" key="3">
    <source>
        <dbReference type="EnsemblPlants" id="KQK15139"/>
    </source>
</evidence>
<feature type="region of interest" description="Disordered" evidence="1">
    <location>
        <begin position="1"/>
        <end position="92"/>
    </location>
</feature>
<evidence type="ECO:0000256" key="1">
    <source>
        <dbReference type="SAM" id="MobiDB-lite"/>
    </source>
</evidence>
<feature type="compositionally biased region" description="Low complexity" evidence="1">
    <location>
        <begin position="41"/>
        <end position="58"/>
    </location>
</feature>
<proteinExistence type="predicted"/>